<dbReference type="CDD" id="cd18312">
    <property type="entry name" value="BTB_POZ_NPY3-like"/>
    <property type="match status" value="1"/>
</dbReference>
<dbReference type="InterPro" id="IPR000210">
    <property type="entry name" value="BTB/POZ_dom"/>
</dbReference>
<dbReference type="PROSITE" id="PS51649">
    <property type="entry name" value="NPH3"/>
    <property type="match status" value="1"/>
</dbReference>
<dbReference type="KEGG" id="smo:SELMODRAFT_93693"/>
<dbReference type="Pfam" id="PF03000">
    <property type="entry name" value="NPH3"/>
    <property type="match status" value="1"/>
</dbReference>
<dbReference type="Gene3D" id="3.30.710.10">
    <property type="entry name" value="Potassium Channel Kv1.1, Chain A"/>
    <property type="match status" value="1"/>
</dbReference>
<evidence type="ECO:0000256" key="2">
    <source>
        <dbReference type="ARBA" id="ARBA00022786"/>
    </source>
</evidence>
<evidence type="ECO:0000259" key="4">
    <source>
        <dbReference type="PROSITE" id="PS50097"/>
    </source>
</evidence>
<sequence>MKKLRFLLVTTASRGKAKRGNFFCSSSLIPFRASELFSFVVFFPSPRAHKCRFRFVATELQSDLVVEVDDLKFHLHKFPLLSRSGRLNRLVFESRDTETDEIKLVGVPGGPEAFELAARFCYGMPIDLNASNVAALRCAAEYLEMVEELEEGNLIAKTEAFLALVVLASWKDTLTVLLSCEKLHPWAEDLQIVRRCSESIAWKACTDPKGLNNWPTITGGKKNFVSPSSYIAKDGRNLALKQVPQDWWFEDVCMLCIDHFTKVLTAIKAKGMKSELVGAVIMCYALKWIPTLSNGCHESSKTGRAVATSSPAIVTKEDFTWLQARSKLVVESMVGLLPGQKNSVSCGFLLQMLRIASMLNASGPCKVELEKRIAIQLEQATLGDLLIPSAPHVSDTRYDVGLVQRLVEYFLAHEEETSPDRSPDAETPSSHSSGSKMKVAKLLDSYLAEVAHDPQLPLTKFQALADALPVYSRACHDGLYRAIDMYLKAHPTATEQDRKRLCRIMDCQRLSSEARLHASQNERLPLRTVVQVLFSEHLKLKNIYGYGSFGGGGTQVTPPYSEATWETASQDIRSLKKDIEKIKEQFLELRTGYNHIKQDLQKLLKPSKRSSASSSSWGCGLKRLGSTLASPRFFHYSSRDDGPSTPDIFKSRRWR</sequence>
<dbReference type="InParanoid" id="D8RGD8"/>
<name>D8RGD8_SELML</name>
<keyword evidence="7" id="KW-1185">Reference proteome</keyword>
<accession>D8RGD8</accession>
<evidence type="ECO:0000313" key="6">
    <source>
        <dbReference type="EMBL" id="EFJ28581.1"/>
    </source>
</evidence>
<comment type="pathway">
    <text evidence="1">Protein modification; protein ubiquitination.</text>
</comment>
<feature type="region of interest" description="Disordered" evidence="3">
    <location>
        <begin position="415"/>
        <end position="436"/>
    </location>
</feature>
<organism evidence="7">
    <name type="scientific">Selaginella moellendorffii</name>
    <name type="common">Spikemoss</name>
    <dbReference type="NCBI Taxonomy" id="88036"/>
    <lineage>
        <taxon>Eukaryota</taxon>
        <taxon>Viridiplantae</taxon>
        <taxon>Streptophyta</taxon>
        <taxon>Embryophyta</taxon>
        <taxon>Tracheophyta</taxon>
        <taxon>Lycopodiopsida</taxon>
        <taxon>Selaginellales</taxon>
        <taxon>Selaginellaceae</taxon>
        <taxon>Selaginella</taxon>
    </lineage>
</organism>
<dbReference type="Gramene" id="EFJ28581">
    <property type="protein sequence ID" value="EFJ28581"/>
    <property type="gene ID" value="SELMODRAFT_93693"/>
</dbReference>
<evidence type="ECO:0000259" key="5">
    <source>
        <dbReference type="PROSITE" id="PS51649"/>
    </source>
</evidence>
<protein>
    <submittedName>
        <fullName evidence="6">Uncharacterized protein NPH3B-1</fullName>
    </submittedName>
</protein>
<gene>
    <name evidence="6" type="primary">NPH3B-1</name>
    <name evidence="6" type="ORF">SELMODRAFT_93693</name>
</gene>
<proteinExistence type="predicted"/>
<dbReference type="UniPathway" id="UPA00143"/>
<dbReference type="Proteomes" id="UP000001514">
    <property type="component" value="Unassembled WGS sequence"/>
</dbReference>
<dbReference type="OMA" id="KGIRWPY"/>
<feature type="domain" description="BTB" evidence="4">
    <location>
        <begin position="62"/>
        <end position="130"/>
    </location>
</feature>
<dbReference type="InterPro" id="IPR011333">
    <property type="entry name" value="SKP1/BTB/POZ_sf"/>
</dbReference>
<dbReference type="InterPro" id="IPR043454">
    <property type="entry name" value="NPH3/RPT2-like"/>
</dbReference>
<keyword evidence="2" id="KW-0833">Ubl conjugation pathway</keyword>
<dbReference type="SUPFAM" id="SSF54695">
    <property type="entry name" value="POZ domain"/>
    <property type="match status" value="1"/>
</dbReference>
<evidence type="ECO:0000256" key="1">
    <source>
        <dbReference type="ARBA" id="ARBA00004906"/>
    </source>
</evidence>
<dbReference type="GO" id="GO:0016567">
    <property type="term" value="P:protein ubiquitination"/>
    <property type="evidence" value="ECO:0007669"/>
    <property type="project" value="UniProtKB-UniPathway"/>
</dbReference>
<feature type="domain" description="NPH3" evidence="5">
    <location>
        <begin position="246"/>
        <end position="539"/>
    </location>
</feature>
<dbReference type="Pfam" id="PF00651">
    <property type="entry name" value="BTB"/>
    <property type="match status" value="1"/>
</dbReference>
<reference evidence="6 7" key="1">
    <citation type="journal article" date="2011" name="Science">
        <title>The Selaginella genome identifies genetic changes associated with the evolution of vascular plants.</title>
        <authorList>
            <person name="Banks J.A."/>
            <person name="Nishiyama T."/>
            <person name="Hasebe M."/>
            <person name="Bowman J.L."/>
            <person name="Gribskov M."/>
            <person name="dePamphilis C."/>
            <person name="Albert V.A."/>
            <person name="Aono N."/>
            <person name="Aoyama T."/>
            <person name="Ambrose B.A."/>
            <person name="Ashton N.W."/>
            <person name="Axtell M.J."/>
            <person name="Barker E."/>
            <person name="Barker M.S."/>
            <person name="Bennetzen J.L."/>
            <person name="Bonawitz N.D."/>
            <person name="Chapple C."/>
            <person name="Cheng C."/>
            <person name="Correa L.G."/>
            <person name="Dacre M."/>
            <person name="DeBarry J."/>
            <person name="Dreyer I."/>
            <person name="Elias M."/>
            <person name="Engstrom E.M."/>
            <person name="Estelle M."/>
            <person name="Feng L."/>
            <person name="Finet C."/>
            <person name="Floyd S.K."/>
            <person name="Frommer W.B."/>
            <person name="Fujita T."/>
            <person name="Gramzow L."/>
            <person name="Gutensohn M."/>
            <person name="Harholt J."/>
            <person name="Hattori M."/>
            <person name="Heyl A."/>
            <person name="Hirai T."/>
            <person name="Hiwatashi Y."/>
            <person name="Ishikawa M."/>
            <person name="Iwata M."/>
            <person name="Karol K.G."/>
            <person name="Koehler B."/>
            <person name="Kolukisaoglu U."/>
            <person name="Kubo M."/>
            <person name="Kurata T."/>
            <person name="Lalonde S."/>
            <person name="Li K."/>
            <person name="Li Y."/>
            <person name="Litt A."/>
            <person name="Lyons E."/>
            <person name="Manning G."/>
            <person name="Maruyama T."/>
            <person name="Michael T.P."/>
            <person name="Mikami K."/>
            <person name="Miyazaki S."/>
            <person name="Morinaga S."/>
            <person name="Murata T."/>
            <person name="Mueller-Roeber B."/>
            <person name="Nelson D.R."/>
            <person name="Obara M."/>
            <person name="Oguri Y."/>
            <person name="Olmstead R.G."/>
            <person name="Onodera N."/>
            <person name="Petersen B.L."/>
            <person name="Pils B."/>
            <person name="Prigge M."/>
            <person name="Rensing S.A."/>
            <person name="Riano-Pachon D.M."/>
            <person name="Roberts A.W."/>
            <person name="Sato Y."/>
            <person name="Scheller H.V."/>
            <person name="Schulz B."/>
            <person name="Schulz C."/>
            <person name="Shakirov E.V."/>
            <person name="Shibagaki N."/>
            <person name="Shinohara N."/>
            <person name="Shippen D.E."/>
            <person name="Soerensen I."/>
            <person name="Sotooka R."/>
            <person name="Sugimoto N."/>
            <person name="Sugita M."/>
            <person name="Sumikawa N."/>
            <person name="Tanurdzic M."/>
            <person name="Theissen G."/>
            <person name="Ulvskov P."/>
            <person name="Wakazuki S."/>
            <person name="Weng J.K."/>
            <person name="Willats W.W."/>
            <person name="Wipf D."/>
            <person name="Wolf P.G."/>
            <person name="Yang L."/>
            <person name="Zimmer A.D."/>
            <person name="Zhu Q."/>
            <person name="Mitros T."/>
            <person name="Hellsten U."/>
            <person name="Loque D."/>
            <person name="Otillar R."/>
            <person name="Salamov A."/>
            <person name="Schmutz J."/>
            <person name="Shapiro H."/>
            <person name="Lindquist E."/>
            <person name="Lucas S."/>
            <person name="Rokhsar D."/>
            <person name="Grigoriev I.V."/>
        </authorList>
    </citation>
    <scope>NUCLEOTIDE SEQUENCE [LARGE SCALE GENOMIC DNA]</scope>
</reference>
<dbReference type="AlphaFoldDB" id="D8RGD8"/>
<dbReference type="HOGENOM" id="CLU_005994_6_2_1"/>
<evidence type="ECO:0000256" key="3">
    <source>
        <dbReference type="SAM" id="MobiDB-lite"/>
    </source>
</evidence>
<dbReference type="PROSITE" id="PS50097">
    <property type="entry name" value="BTB"/>
    <property type="match status" value="1"/>
</dbReference>
<feature type="compositionally biased region" description="Basic and acidic residues" evidence="3">
    <location>
        <begin position="415"/>
        <end position="424"/>
    </location>
</feature>
<dbReference type="eggNOG" id="ENOG502QR3H">
    <property type="taxonomic scope" value="Eukaryota"/>
</dbReference>
<dbReference type="InterPro" id="IPR027356">
    <property type="entry name" value="NPH3_dom"/>
</dbReference>
<feature type="region of interest" description="Disordered" evidence="3">
    <location>
        <begin position="635"/>
        <end position="655"/>
    </location>
</feature>
<dbReference type="PANTHER" id="PTHR32370">
    <property type="entry name" value="OS12G0117600 PROTEIN"/>
    <property type="match status" value="1"/>
</dbReference>
<dbReference type="EMBL" id="GL377579">
    <property type="protein sequence ID" value="EFJ28581.1"/>
    <property type="molecule type" value="Genomic_DNA"/>
</dbReference>
<evidence type="ECO:0000313" key="7">
    <source>
        <dbReference type="Proteomes" id="UP000001514"/>
    </source>
</evidence>